<evidence type="ECO:0000256" key="1">
    <source>
        <dbReference type="SAM" id="MobiDB-lite"/>
    </source>
</evidence>
<evidence type="ECO:0000313" key="2">
    <source>
        <dbReference type="EMBL" id="GAU99992.1"/>
    </source>
</evidence>
<accession>A0A1D1VIR6</accession>
<keyword evidence="3" id="KW-1185">Reference proteome</keyword>
<dbReference type="EMBL" id="BDGG01000005">
    <property type="protein sequence ID" value="GAU99992.1"/>
    <property type="molecule type" value="Genomic_DNA"/>
</dbReference>
<dbReference type="AlphaFoldDB" id="A0A1D1VIR6"/>
<gene>
    <name evidence="2" type="primary">RvY_10916-1</name>
    <name evidence="2" type="synonym">RvY_10916.1</name>
    <name evidence="2" type="ORF">RvY_10916</name>
</gene>
<comment type="caution">
    <text evidence="2">The sequence shown here is derived from an EMBL/GenBank/DDBJ whole genome shotgun (WGS) entry which is preliminary data.</text>
</comment>
<proteinExistence type="predicted"/>
<evidence type="ECO:0000313" key="3">
    <source>
        <dbReference type="Proteomes" id="UP000186922"/>
    </source>
</evidence>
<reference evidence="2 3" key="1">
    <citation type="journal article" date="2016" name="Nat. Commun.">
        <title>Extremotolerant tardigrade genome and improved radiotolerance of human cultured cells by tardigrade-unique protein.</title>
        <authorList>
            <person name="Hashimoto T."/>
            <person name="Horikawa D.D."/>
            <person name="Saito Y."/>
            <person name="Kuwahara H."/>
            <person name="Kozuka-Hata H."/>
            <person name="Shin-I T."/>
            <person name="Minakuchi Y."/>
            <person name="Ohishi K."/>
            <person name="Motoyama A."/>
            <person name="Aizu T."/>
            <person name="Enomoto A."/>
            <person name="Kondo K."/>
            <person name="Tanaka S."/>
            <person name="Hara Y."/>
            <person name="Koshikawa S."/>
            <person name="Sagara H."/>
            <person name="Miura T."/>
            <person name="Yokobori S."/>
            <person name="Miyagawa K."/>
            <person name="Suzuki Y."/>
            <person name="Kubo T."/>
            <person name="Oyama M."/>
            <person name="Kohara Y."/>
            <person name="Fujiyama A."/>
            <person name="Arakawa K."/>
            <person name="Katayama T."/>
            <person name="Toyoda A."/>
            <person name="Kunieda T."/>
        </authorList>
    </citation>
    <scope>NUCLEOTIDE SEQUENCE [LARGE SCALE GENOMIC DNA]</scope>
    <source>
        <strain evidence="2 3">YOKOZUNA-1</strain>
    </source>
</reference>
<feature type="compositionally biased region" description="Basic residues" evidence="1">
    <location>
        <begin position="177"/>
        <end position="191"/>
    </location>
</feature>
<organism evidence="2 3">
    <name type="scientific">Ramazzottius varieornatus</name>
    <name type="common">Water bear</name>
    <name type="synonym">Tardigrade</name>
    <dbReference type="NCBI Taxonomy" id="947166"/>
    <lineage>
        <taxon>Eukaryota</taxon>
        <taxon>Metazoa</taxon>
        <taxon>Ecdysozoa</taxon>
        <taxon>Tardigrada</taxon>
        <taxon>Eutardigrada</taxon>
        <taxon>Parachela</taxon>
        <taxon>Hypsibioidea</taxon>
        <taxon>Ramazzottiidae</taxon>
        <taxon>Ramazzottius</taxon>
    </lineage>
</organism>
<name>A0A1D1VIR6_RAMVA</name>
<dbReference type="Proteomes" id="UP000186922">
    <property type="component" value="Unassembled WGS sequence"/>
</dbReference>
<feature type="region of interest" description="Disordered" evidence="1">
    <location>
        <begin position="169"/>
        <end position="198"/>
    </location>
</feature>
<protein>
    <submittedName>
        <fullName evidence="2">Uncharacterized protein</fullName>
    </submittedName>
</protein>
<dbReference type="OrthoDB" id="10249338at2759"/>
<sequence length="198" mass="22498">MDKMEETRQTCAVKSHEHWKTDTLFDRQKIKMARIILDMTADDEKYLRVHPEVDYIIMAVTAATVKHQPEDAMRFVIEYLAGDNLKDRVLQEIQSYQLDDVVLKRLGLLEYGGNVKRETEADLQAQVKFDPNTTASSPKALQEIARKMLALSLRNTMPPKPKVCVCPPPVDPCASPAHHKNKHGHHSKKHHLEPSAAS</sequence>